<gene>
    <name evidence="10" type="ORF">HHM13_08995</name>
    <name evidence="9" type="ORF">HHM24_12765</name>
</gene>
<evidence type="ECO:0000256" key="3">
    <source>
        <dbReference type="ARBA" id="ARBA00022840"/>
    </source>
</evidence>
<dbReference type="PROSITE" id="PS50901">
    <property type="entry name" value="FTSK"/>
    <property type="match status" value="1"/>
</dbReference>
<feature type="region of interest" description="Disordered" evidence="7">
    <location>
        <begin position="1"/>
        <end position="53"/>
    </location>
</feature>
<reference evidence="11 12" key="1">
    <citation type="submission" date="2020-04" db="EMBL/GenBank/DDBJ databases">
        <title>The Epidemiology and Molecular Characteristics of Linezolid-Resistant Staphylococcus capitis in Huashan Hospital, Shanghai.</title>
        <authorList>
            <person name="Ding L."/>
            <person name="Li P."/>
            <person name="Yang Y."/>
            <person name="Lin D."/>
            <person name="Xu X."/>
        </authorList>
    </citation>
    <scope>NUCLEOTIDE SEQUENCE [LARGE SCALE GENOMIC DNA]</scope>
    <source>
        <strain evidence="10 12">12-86</strain>
        <strain evidence="9 11">17-84</strain>
    </source>
</reference>
<feature type="compositionally biased region" description="Low complexity" evidence="7">
    <location>
        <begin position="707"/>
        <end position="716"/>
    </location>
</feature>
<sequence>MSWFDKLFGEDNDSNDDLLRKNKKRRQGTQSQQNNQDSLLPQNNDIYNRPRGKFRFPMHVSEEASYNDLDNDKKYETSEYNANYGSRTYDTQDDDSTRNLVDNSGKRHRRRRSSQMREHDHINQHSNRNENQMHHRESSRSKRSSNNSQSDDYRSYNNKSNSRMKLQSERLKSNSKLQSSTNSELTYHGGSFKASDVPSAIFGTKQRRPLENGVIPPKQDSLQNSNNATSKSQRNQPKNAHDVNMYRQSINKQMGYQSEESSSKDNQPQPKIHAKTSDTEQTQKTSSSHLQSNNHSAQKSEGRTPNYSKKDNTVNIENIYASQIVEEIRRERERKVLQKRRFKKALQQKRQQNKDNEEDQIQKAIDEMYAKQAHQYIGESSLDEDHNDEDMNDGQSNNVSESTTTTSFKEDQIGASSYNYEEINLDDEQHIQKVNDEDVHVSDASSDNANEETSVDKAHNDNVEDAQFQELNDSQQSSESTSHLENENSQQQEHYNNAINQSVDNEKEYAKHRQKNDDDFKESASSLSTSEINSDSSSSIVNASNNDTMASTVNSKHSMTANEGQSFGNNESVEEHDHHSKMNSEDAESSNHFTNSEEHSELDSNQFMNNTNSNNSTSTSEVTSQSEGSVAQESELNRPTTQSQSKDVSTHKPRFAGSKPFNVVMTPSDKKRMMDSKNNSRVNVPELKPEQHNVQSTKEDSSEHQFSSENNLNESETNQQTSHEYQTQSESNDDGITGVSTSDNVNNNHIQQHTQSTSHNETSGRISGNYYSETVKDNDDTNLNNNKTSATGITHQEVKEQASNSYKNQQESPQDKQQGIRKGPNIKLPSFDLLEEPEPHEVDEEWIEEKKQELNDALYYFNVPAEVKNVTEGPSVTRFELSVEKGVKVSRITALQDDIKMALAAKDIRIEAPIPGTSLVGIEVPNQDPTKVNLRSIIETPKFKNTESKLTVAMGYRINNEPLLMDIAKTPHALIAGATGSGKSVCINSILMSLLYKNHPEELRLLLIDPKMVELAPYNDLPHLVSPVITDVKAATQSLKWAVEEMEKRYKLFAQYHVRNITAFNKKAPYEQRMPKIVIVIDELADLMMMAPQEVEQSIARIAQKARACGIHMLVATQRPSVNVITGLIKANIPTRIAFMVSSSVDSRTILDSGGAERLLGYGDMLYLGSGMNKPIRVQGTFVSDEEIDDVVDFIKQQREPEYLFEEKELLKKTQSQAQDDLFDDVCEFMVNEGHISTSLIQRHFQIGYNRAARIIDQLEQLGYISGANGSKPRDVYITEADLNKE</sequence>
<dbReference type="PANTHER" id="PTHR22683:SF42">
    <property type="entry name" value="DNA TRANSLOCASE SFTA"/>
    <property type="match status" value="1"/>
</dbReference>
<dbReference type="Gene3D" id="3.30.980.40">
    <property type="match status" value="1"/>
</dbReference>
<proteinExistence type="inferred from homology"/>
<evidence type="ECO:0000259" key="8">
    <source>
        <dbReference type="PROSITE" id="PS50901"/>
    </source>
</evidence>
<dbReference type="SUPFAM" id="SSF52540">
    <property type="entry name" value="P-loop containing nucleoside triphosphate hydrolases"/>
    <property type="match status" value="1"/>
</dbReference>
<dbReference type="PANTHER" id="PTHR22683">
    <property type="entry name" value="SPORULATION PROTEIN RELATED"/>
    <property type="match status" value="1"/>
</dbReference>
<dbReference type="EMBL" id="JABBLX010000034">
    <property type="protein sequence ID" value="NMK98225.1"/>
    <property type="molecule type" value="Genomic_DNA"/>
</dbReference>
<dbReference type="Proteomes" id="UP000550736">
    <property type="component" value="Unassembled WGS sequence"/>
</dbReference>
<dbReference type="EMBL" id="JABBMI010000112">
    <property type="protein sequence ID" value="NMK55585.1"/>
    <property type="molecule type" value="Genomic_DNA"/>
</dbReference>
<evidence type="ECO:0000313" key="12">
    <source>
        <dbReference type="Proteomes" id="UP000550736"/>
    </source>
</evidence>
<dbReference type="Pfam" id="PF01580">
    <property type="entry name" value="FtsK_SpoIIIE"/>
    <property type="match status" value="1"/>
</dbReference>
<feature type="compositionally biased region" description="Polar residues" evidence="7">
    <location>
        <begin position="547"/>
        <end position="571"/>
    </location>
</feature>
<dbReference type="InterPro" id="IPR027417">
    <property type="entry name" value="P-loop_NTPase"/>
</dbReference>
<feature type="region of interest" description="Disordered" evidence="7">
    <location>
        <begin position="79"/>
        <end position="242"/>
    </location>
</feature>
<name>A0A7X9WGA9_STACP</name>
<feature type="compositionally biased region" description="Polar residues" evidence="7">
    <location>
        <begin position="631"/>
        <end position="647"/>
    </location>
</feature>
<feature type="compositionally biased region" description="Basic and acidic residues" evidence="7">
    <location>
        <begin position="573"/>
        <end position="584"/>
    </location>
</feature>
<dbReference type="SUPFAM" id="SSF46785">
    <property type="entry name" value="Winged helix' DNA-binding domain"/>
    <property type="match status" value="1"/>
</dbReference>
<feature type="compositionally biased region" description="Basic and acidic residues" evidence="7">
    <location>
        <begin position="115"/>
        <end position="140"/>
    </location>
</feature>
<dbReference type="GO" id="GO:0003677">
    <property type="term" value="F:DNA binding"/>
    <property type="evidence" value="ECO:0007669"/>
    <property type="project" value="UniProtKB-KW"/>
</dbReference>
<keyword evidence="4" id="KW-0238">DNA-binding</keyword>
<dbReference type="InterPro" id="IPR002543">
    <property type="entry name" value="FtsK_dom"/>
</dbReference>
<feature type="coiled-coil region" evidence="6">
    <location>
        <begin position="339"/>
        <end position="367"/>
    </location>
</feature>
<evidence type="ECO:0000256" key="1">
    <source>
        <dbReference type="ARBA" id="ARBA00006474"/>
    </source>
</evidence>
<protein>
    <submittedName>
        <fullName evidence="10">DNA translocase FtsK</fullName>
    </submittedName>
</protein>
<evidence type="ECO:0000313" key="11">
    <source>
        <dbReference type="Proteomes" id="UP000538955"/>
    </source>
</evidence>
<feature type="compositionally biased region" description="Polar residues" evidence="7">
    <location>
        <begin position="254"/>
        <end position="269"/>
    </location>
</feature>
<feature type="compositionally biased region" description="Polar residues" evidence="7">
    <location>
        <begin position="28"/>
        <end position="46"/>
    </location>
</feature>
<dbReference type="RefSeq" id="WP_023350091.1">
    <property type="nucleotide sequence ID" value="NZ_CP023966.1"/>
</dbReference>
<feature type="compositionally biased region" description="Polar residues" evidence="7">
    <location>
        <begin position="443"/>
        <end position="452"/>
    </location>
</feature>
<feature type="compositionally biased region" description="Low complexity" evidence="7">
    <location>
        <begin position="396"/>
        <end position="407"/>
    </location>
</feature>
<feature type="compositionally biased region" description="Polar residues" evidence="7">
    <location>
        <begin position="155"/>
        <end position="165"/>
    </location>
</feature>
<dbReference type="Proteomes" id="UP000538955">
    <property type="component" value="Unassembled WGS sequence"/>
</dbReference>
<feature type="compositionally biased region" description="Basic and acidic residues" evidence="7">
    <location>
        <begin position="687"/>
        <end position="703"/>
    </location>
</feature>
<evidence type="ECO:0000256" key="5">
    <source>
        <dbReference type="PROSITE-ProRule" id="PRU00289"/>
    </source>
</evidence>
<evidence type="ECO:0000256" key="4">
    <source>
        <dbReference type="ARBA" id="ARBA00023125"/>
    </source>
</evidence>
<feature type="compositionally biased region" description="Low complexity" evidence="7">
    <location>
        <begin position="525"/>
        <end position="546"/>
    </location>
</feature>
<feature type="compositionally biased region" description="Polar residues" evidence="7">
    <location>
        <begin position="801"/>
        <end position="817"/>
    </location>
</feature>
<evidence type="ECO:0000256" key="7">
    <source>
        <dbReference type="SAM" id="MobiDB-lite"/>
    </source>
</evidence>
<keyword evidence="3 5" id="KW-0067">ATP-binding</keyword>
<evidence type="ECO:0000256" key="2">
    <source>
        <dbReference type="ARBA" id="ARBA00022741"/>
    </source>
</evidence>
<feature type="compositionally biased region" description="Acidic residues" evidence="7">
    <location>
        <begin position="382"/>
        <end position="392"/>
    </location>
</feature>
<feature type="region of interest" description="Disordered" evidence="7">
    <location>
        <begin position="382"/>
        <end position="413"/>
    </location>
</feature>
<dbReference type="SMART" id="SM00843">
    <property type="entry name" value="Ftsk_gamma"/>
    <property type="match status" value="1"/>
</dbReference>
<dbReference type="InterPro" id="IPR036388">
    <property type="entry name" value="WH-like_DNA-bd_sf"/>
</dbReference>
<feature type="region of interest" description="Disordered" evidence="7">
    <location>
        <begin position="470"/>
        <end position="491"/>
    </location>
</feature>
<dbReference type="Pfam" id="PF09397">
    <property type="entry name" value="FtsK_gamma"/>
    <property type="match status" value="1"/>
</dbReference>
<feature type="compositionally biased region" description="Polar residues" evidence="7">
    <location>
        <begin position="220"/>
        <end position="238"/>
    </location>
</feature>
<feature type="compositionally biased region" description="Polar residues" evidence="7">
    <location>
        <begin position="717"/>
        <end position="730"/>
    </location>
</feature>
<keyword evidence="11" id="KW-1185">Reference proteome</keyword>
<feature type="region of interest" description="Disordered" evidence="7">
    <location>
        <begin position="254"/>
        <end position="311"/>
    </location>
</feature>
<dbReference type="GO" id="GO:0005524">
    <property type="term" value="F:ATP binding"/>
    <property type="evidence" value="ECO:0007669"/>
    <property type="project" value="UniProtKB-UniRule"/>
</dbReference>
<dbReference type="Gene3D" id="3.40.50.300">
    <property type="entry name" value="P-loop containing nucleotide triphosphate hydrolases"/>
    <property type="match status" value="1"/>
</dbReference>
<feature type="domain" description="FtsK" evidence="8">
    <location>
        <begin position="960"/>
        <end position="1148"/>
    </location>
</feature>
<dbReference type="InterPro" id="IPR018541">
    <property type="entry name" value="Ftsk_gamma"/>
</dbReference>
<feature type="compositionally biased region" description="Polar residues" evidence="7">
    <location>
        <begin position="174"/>
        <end position="185"/>
    </location>
</feature>
<dbReference type="InterPro" id="IPR050206">
    <property type="entry name" value="FtsK/SpoIIIE/SftA"/>
</dbReference>
<evidence type="ECO:0000313" key="10">
    <source>
        <dbReference type="EMBL" id="NMK98225.1"/>
    </source>
</evidence>
<comment type="caution">
    <text evidence="10">The sequence shown here is derived from an EMBL/GenBank/DDBJ whole genome shotgun (WGS) entry which is preliminary data.</text>
</comment>
<comment type="similarity">
    <text evidence="1">Belongs to the FtsK/SpoIIIE/SftA family.</text>
</comment>
<feature type="binding site" evidence="5">
    <location>
        <begin position="977"/>
        <end position="984"/>
    </location>
    <ligand>
        <name>ATP</name>
        <dbReference type="ChEBI" id="CHEBI:30616"/>
    </ligand>
</feature>
<feature type="region of interest" description="Disordered" evidence="7">
    <location>
        <begin position="507"/>
        <end position="831"/>
    </location>
</feature>
<feature type="compositionally biased region" description="Basic and acidic residues" evidence="7">
    <location>
        <begin position="298"/>
        <end position="311"/>
    </location>
</feature>
<dbReference type="InterPro" id="IPR036390">
    <property type="entry name" value="WH_DNA-bd_sf"/>
</dbReference>
<dbReference type="Gene3D" id="1.10.10.10">
    <property type="entry name" value="Winged helix-like DNA-binding domain superfamily/Winged helix DNA-binding domain"/>
    <property type="match status" value="1"/>
</dbReference>
<keyword evidence="2 5" id="KW-0547">Nucleotide-binding</keyword>
<feature type="compositionally biased region" description="Polar residues" evidence="7">
    <location>
        <begin position="738"/>
        <end position="772"/>
    </location>
</feature>
<dbReference type="InterPro" id="IPR041027">
    <property type="entry name" value="FtsK_alpha"/>
</dbReference>
<feature type="compositionally biased region" description="Low complexity" evidence="7">
    <location>
        <begin position="604"/>
        <end position="630"/>
    </location>
</feature>
<feature type="compositionally biased region" description="Polar residues" evidence="7">
    <location>
        <begin position="279"/>
        <end position="297"/>
    </location>
</feature>
<evidence type="ECO:0000256" key="6">
    <source>
        <dbReference type="SAM" id="Coils"/>
    </source>
</evidence>
<accession>A0A7X9WGA9</accession>
<keyword evidence="6" id="KW-0175">Coiled coil</keyword>
<dbReference type="CDD" id="cd01127">
    <property type="entry name" value="TrwB_TraG_TraD_VirD4"/>
    <property type="match status" value="1"/>
</dbReference>
<feature type="region of interest" description="Disordered" evidence="7">
    <location>
        <begin position="440"/>
        <end position="459"/>
    </location>
</feature>
<evidence type="ECO:0000313" key="9">
    <source>
        <dbReference type="EMBL" id="NMK55585.1"/>
    </source>
</evidence>
<organism evidence="10 12">
    <name type="scientific">Staphylococcus capitis</name>
    <dbReference type="NCBI Taxonomy" id="29388"/>
    <lineage>
        <taxon>Bacteria</taxon>
        <taxon>Bacillati</taxon>
        <taxon>Bacillota</taxon>
        <taxon>Bacilli</taxon>
        <taxon>Bacillales</taxon>
        <taxon>Staphylococcaceae</taxon>
        <taxon>Staphylococcus</taxon>
    </lineage>
</organism>
<feature type="compositionally biased region" description="Basic and acidic residues" evidence="7">
    <location>
        <begin position="507"/>
        <end position="522"/>
    </location>
</feature>
<feature type="compositionally biased region" description="Polar residues" evidence="7">
    <location>
        <begin position="79"/>
        <end position="89"/>
    </location>
</feature>
<dbReference type="Pfam" id="PF17854">
    <property type="entry name" value="FtsK_alpha"/>
    <property type="match status" value="1"/>
</dbReference>